<proteinExistence type="inferred from homology"/>
<comment type="similarity">
    <text evidence="1">Belongs to the LysR transcriptional regulatory family.</text>
</comment>
<dbReference type="CDD" id="cd05466">
    <property type="entry name" value="PBP2_LTTR_substrate"/>
    <property type="match status" value="1"/>
</dbReference>
<keyword evidence="4" id="KW-0804">Transcription</keyword>
<evidence type="ECO:0000256" key="1">
    <source>
        <dbReference type="ARBA" id="ARBA00009437"/>
    </source>
</evidence>
<protein>
    <submittedName>
        <fullName evidence="6">LysR family transcriptional regulator</fullName>
    </submittedName>
</protein>
<accession>A0A6L5YDQ7</accession>
<dbReference type="Pfam" id="PF00126">
    <property type="entry name" value="HTH_1"/>
    <property type="match status" value="1"/>
</dbReference>
<dbReference type="InterPro" id="IPR036388">
    <property type="entry name" value="WH-like_DNA-bd_sf"/>
</dbReference>
<dbReference type="SUPFAM" id="SSF53850">
    <property type="entry name" value="Periplasmic binding protein-like II"/>
    <property type="match status" value="1"/>
</dbReference>
<reference evidence="6 7" key="1">
    <citation type="submission" date="2019-08" db="EMBL/GenBank/DDBJ databases">
        <title>In-depth cultivation of the pig gut microbiome towards novel bacterial diversity and tailored functional studies.</title>
        <authorList>
            <person name="Wylensek D."/>
            <person name="Hitch T.C.A."/>
            <person name="Clavel T."/>
        </authorList>
    </citation>
    <scope>NUCLEOTIDE SEQUENCE [LARGE SCALE GENOMIC DNA]</scope>
    <source>
        <strain evidence="6 7">SM-530-WT-4B</strain>
    </source>
</reference>
<evidence type="ECO:0000256" key="2">
    <source>
        <dbReference type="ARBA" id="ARBA00023015"/>
    </source>
</evidence>
<evidence type="ECO:0000259" key="5">
    <source>
        <dbReference type="PROSITE" id="PS50931"/>
    </source>
</evidence>
<dbReference type="GO" id="GO:0003700">
    <property type="term" value="F:DNA-binding transcription factor activity"/>
    <property type="evidence" value="ECO:0007669"/>
    <property type="project" value="InterPro"/>
</dbReference>
<gene>
    <name evidence="6" type="ORF">FYJ74_06785</name>
</gene>
<evidence type="ECO:0000256" key="3">
    <source>
        <dbReference type="ARBA" id="ARBA00023125"/>
    </source>
</evidence>
<organism evidence="6 7">
    <name type="scientific">Pyramidobacter porci</name>
    <dbReference type="NCBI Taxonomy" id="2605789"/>
    <lineage>
        <taxon>Bacteria</taxon>
        <taxon>Thermotogati</taxon>
        <taxon>Synergistota</taxon>
        <taxon>Synergistia</taxon>
        <taxon>Synergistales</taxon>
        <taxon>Dethiosulfovibrionaceae</taxon>
        <taxon>Pyramidobacter</taxon>
    </lineage>
</organism>
<dbReference type="InterPro" id="IPR005119">
    <property type="entry name" value="LysR_subst-bd"/>
</dbReference>
<keyword evidence="2" id="KW-0805">Transcription regulation</keyword>
<keyword evidence="7" id="KW-1185">Reference proteome</keyword>
<dbReference type="InterPro" id="IPR036390">
    <property type="entry name" value="WH_DNA-bd_sf"/>
</dbReference>
<dbReference type="Proteomes" id="UP000473699">
    <property type="component" value="Unassembled WGS sequence"/>
</dbReference>
<dbReference type="GO" id="GO:0005829">
    <property type="term" value="C:cytosol"/>
    <property type="evidence" value="ECO:0007669"/>
    <property type="project" value="TreeGrafter"/>
</dbReference>
<name>A0A6L5YDQ7_9BACT</name>
<dbReference type="InterPro" id="IPR000847">
    <property type="entry name" value="LysR_HTH_N"/>
</dbReference>
<dbReference type="RefSeq" id="WP_154528829.1">
    <property type="nucleotide sequence ID" value="NZ_VUNH01000006.1"/>
</dbReference>
<dbReference type="Gene3D" id="1.10.10.10">
    <property type="entry name" value="Winged helix-like DNA-binding domain superfamily/Winged helix DNA-binding domain"/>
    <property type="match status" value="1"/>
</dbReference>
<evidence type="ECO:0000313" key="6">
    <source>
        <dbReference type="EMBL" id="MST55737.1"/>
    </source>
</evidence>
<dbReference type="PROSITE" id="PS50931">
    <property type="entry name" value="HTH_LYSR"/>
    <property type="match status" value="1"/>
</dbReference>
<dbReference type="EMBL" id="VUNH01000006">
    <property type="protein sequence ID" value="MST55737.1"/>
    <property type="molecule type" value="Genomic_DNA"/>
</dbReference>
<evidence type="ECO:0000313" key="7">
    <source>
        <dbReference type="Proteomes" id="UP000473699"/>
    </source>
</evidence>
<dbReference type="Gene3D" id="3.40.190.290">
    <property type="match status" value="1"/>
</dbReference>
<dbReference type="Pfam" id="PF03466">
    <property type="entry name" value="LysR_substrate"/>
    <property type="match status" value="1"/>
</dbReference>
<dbReference type="SUPFAM" id="SSF46785">
    <property type="entry name" value="Winged helix' DNA-binding domain"/>
    <property type="match status" value="1"/>
</dbReference>
<dbReference type="InterPro" id="IPR050950">
    <property type="entry name" value="HTH-type_LysR_regulators"/>
</dbReference>
<dbReference type="PRINTS" id="PR00039">
    <property type="entry name" value="HTHLYSR"/>
</dbReference>
<comment type="caution">
    <text evidence="6">The sequence shown here is derived from an EMBL/GenBank/DDBJ whole genome shotgun (WGS) entry which is preliminary data.</text>
</comment>
<dbReference type="AlphaFoldDB" id="A0A6L5YDQ7"/>
<sequence>MNLKHASYIMAILEAGSITAAAKKLLISQPSLSQTVKAVEDELGLPIFDRRAKQLTLTYAGQRYVESMREIMTAERNFLSEIAEMKNDHRATLRIGISAQRSISLLPQILPSFLARYPLVTVELKELPSVRLEELLSKGGCDVAFITTASKQNDLEYRLLENEQIVLMASKQTAISRRIGQGTEIELSEAREENFVNLTPGHSVRTIQNHLAQLCQFEPRVLLELFNMEAAKLVTAQLNAVMVCPYGYIQGDTRVETLTKCYPLRCHGFERHFYFCYRKKLRLSSYMRDLFDIARSKCQYHTM</sequence>
<evidence type="ECO:0000256" key="4">
    <source>
        <dbReference type="ARBA" id="ARBA00023163"/>
    </source>
</evidence>
<dbReference type="FunFam" id="1.10.10.10:FF:000001">
    <property type="entry name" value="LysR family transcriptional regulator"/>
    <property type="match status" value="1"/>
</dbReference>
<dbReference type="PANTHER" id="PTHR30419">
    <property type="entry name" value="HTH-TYPE TRANSCRIPTIONAL REGULATOR YBHD"/>
    <property type="match status" value="1"/>
</dbReference>
<feature type="domain" description="HTH lysR-type" evidence="5">
    <location>
        <begin position="1"/>
        <end position="58"/>
    </location>
</feature>
<dbReference type="GO" id="GO:0003677">
    <property type="term" value="F:DNA binding"/>
    <property type="evidence" value="ECO:0007669"/>
    <property type="project" value="UniProtKB-KW"/>
</dbReference>
<keyword evidence="3" id="KW-0238">DNA-binding</keyword>